<dbReference type="InterPro" id="IPR036390">
    <property type="entry name" value="WH_DNA-bd_sf"/>
</dbReference>
<dbReference type="Proteomes" id="UP001163714">
    <property type="component" value="Unassembled WGS sequence"/>
</dbReference>
<dbReference type="InterPro" id="IPR000524">
    <property type="entry name" value="Tscrpt_reg_HTH_GntR"/>
</dbReference>
<keyword evidence="1" id="KW-0805">Transcription regulation</keyword>
<keyword evidence="3" id="KW-0804">Transcription</keyword>
<name>A0ABT3I8E5_9GAMM</name>
<keyword evidence="6" id="KW-1185">Reference proteome</keyword>
<keyword evidence="2" id="KW-0238">DNA-binding</keyword>
<evidence type="ECO:0000256" key="1">
    <source>
        <dbReference type="ARBA" id="ARBA00023015"/>
    </source>
</evidence>
<evidence type="ECO:0000313" key="5">
    <source>
        <dbReference type="EMBL" id="MCW3172220.1"/>
    </source>
</evidence>
<dbReference type="InterPro" id="IPR036388">
    <property type="entry name" value="WH-like_DNA-bd_sf"/>
</dbReference>
<evidence type="ECO:0000313" key="6">
    <source>
        <dbReference type="Proteomes" id="UP001163714"/>
    </source>
</evidence>
<dbReference type="SUPFAM" id="SSF46785">
    <property type="entry name" value="Winged helix' DNA-binding domain"/>
    <property type="match status" value="1"/>
</dbReference>
<dbReference type="PROSITE" id="PS50949">
    <property type="entry name" value="HTH_GNTR"/>
    <property type="match status" value="1"/>
</dbReference>
<evidence type="ECO:0000256" key="3">
    <source>
        <dbReference type="ARBA" id="ARBA00023163"/>
    </source>
</evidence>
<comment type="caution">
    <text evidence="5">The sequence shown here is derived from an EMBL/GenBank/DDBJ whole genome shotgun (WGS) entry which is preliminary data.</text>
</comment>
<proteinExistence type="predicted"/>
<evidence type="ECO:0000259" key="4">
    <source>
        <dbReference type="PROSITE" id="PS50949"/>
    </source>
</evidence>
<dbReference type="RefSeq" id="WP_264725771.1">
    <property type="nucleotide sequence ID" value="NZ_JAPDMX010000012.1"/>
</dbReference>
<accession>A0ABT3I8E5</accession>
<organism evidence="5 6">
    <name type="scientific">Shewanella subflava</name>
    <dbReference type="NCBI Taxonomy" id="2986476"/>
    <lineage>
        <taxon>Bacteria</taxon>
        <taxon>Pseudomonadati</taxon>
        <taxon>Pseudomonadota</taxon>
        <taxon>Gammaproteobacteria</taxon>
        <taxon>Alteromonadales</taxon>
        <taxon>Shewanellaceae</taxon>
        <taxon>Shewanella</taxon>
    </lineage>
</organism>
<dbReference type="Gene3D" id="1.10.10.10">
    <property type="entry name" value="Winged helix-like DNA-binding domain superfamily/Winged helix DNA-binding domain"/>
    <property type="match status" value="1"/>
</dbReference>
<reference evidence="5" key="1">
    <citation type="submission" date="2022-10" db="EMBL/GenBank/DDBJ databases">
        <title>Shewanella flava sp. nov, isolated from the estuary of the Fenhe River into the Yellow River.</title>
        <authorList>
            <person name="Li Y."/>
        </authorList>
    </citation>
    <scope>NUCLEOTIDE SEQUENCE</scope>
    <source>
        <strain evidence="5">FYR11-62</strain>
    </source>
</reference>
<sequence length="125" mass="13918">MLELLNVNPSSGEPIYRQLHDQIVRLIVGGQLQAEDVLPSVRQMAEFLTVNPMTVSRAVQQLVDQGWIERRRGQPSIVAARNCTDKTSGGSLMQPKIDDLVTQAQQLGVELDELQTLIAKKWVAK</sequence>
<dbReference type="PANTHER" id="PTHR38445:SF7">
    <property type="entry name" value="GNTR-FAMILY TRANSCRIPTIONAL REGULATOR"/>
    <property type="match status" value="1"/>
</dbReference>
<dbReference type="Pfam" id="PF00392">
    <property type="entry name" value="GntR"/>
    <property type="match status" value="1"/>
</dbReference>
<dbReference type="PANTHER" id="PTHR38445">
    <property type="entry name" value="HTH-TYPE TRANSCRIPTIONAL REPRESSOR YTRA"/>
    <property type="match status" value="1"/>
</dbReference>
<gene>
    <name evidence="5" type="ORF">OHT75_06990</name>
</gene>
<dbReference type="EMBL" id="JAPDMX010000012">
    <property type="protein sequence ID" value="MCW3172220.1"/>
    <property type="molecule type" value="Genomic_DNA"/>
</dbReference>
<protein>
    <submittedName>
        <fullName evidence="5">GntR family transcriptional regulator</fullName>
    </submittedName>
</protein>
<dbReference type="SMART" id="SM00345">
    <property type="entry name" value="HTH_GNTR"/>
    <property type="match status" value="1"/>
</dbReference>
<evidence type="ECO:0000256" key="2">
    <source>
        <dbReference type="ARBA" id="ARBA00023125"/>
    </source>
</evidence>
<dbReference type="CDD" id="cd07377">
    <property type="entry name" value="WHTH_GntR"/>
    <property type="match status" value="1"/>
</dbReference>
<feature type="domain" description="HTH gntR-type" evidence="4">
    <location>
        <begin position="13"/>
        <end position="81"/>
    </location>
</feature>